<organism evidence="1 2">
    <name type="scientific">Avena sativa</name>
    <name type="common">Oat</name>
    <dbReference type="NCBI Taxonomy" id="4498"/>
    <lineage>
        <taxon>Eukaryota</taxon>
        <taxon>Viridiplantae</taxon>
        <taxon>Streptophyta</taxon>
        <taxon>Embryophyta</taxon>
        <taxon>Tracheophyta</taxon>
        <taxon>Spermatophyta</taxon>
        <taxon>Magnoliopsida</taxon>
        <taxon>Liliopsida</taxon>
        <taxon>Poales</taxon>
        <taxon>Poaceae</taxon>
        <taxon>BOP clade</taxon>
        <taxon>Pooideae</taxon>
        <taxon>Poodae</taxon>
        <taxon>Poeae</taxon>
        <taxon>Poeae Chloroplast Group 1 (Aveneae type)</taxon>
        <taxon>Aveninae</taxon>
        <taxon>Avena</taxon>
    </lineage>
</organism>
<reference evidence="1" key="2">
    <citation type="submission" date="2025-09" db="UniProtKB">
        <authorList>
            <consortium name="EnsemblPlants"/>
        </authorList>
    </citation>
    <scope>IDENTIFICATION</scope>
</reference>
<keyword evidence="2" id="KW-1185">Reference proteome</keyword>
<sequence length="590" mass="63203">MAHDPSLGYADYFAAPGSGITLVVPEVDAGGEHEMYGDASHHQEMFGARGFGMAAASAQSSKAAALDVDGSSTISFFRPDHHQQQQQYRQMSQAPLSLSLHGPPDAASSSSFMLHPHQQQQQHHHQTAPAAWQAQGASGWHLRGSRFLLPTQQLLQEFCSIPVDTTATKTPKGPAQEEHGGGGGSSSSASWPPPSTQIQSMDAADLQRLKARLYTMIEEVDRRYRRYREQMRAVAGSFEAVAGQQAAAVYTRMASRTISKHFRSVRDGVAAQVRAVRGALGEKDAGAAVPGMTKGETPRLRALDQCLRQHKAYQSGMLDSHPWRPQRGLPERAVSVLRAWLFEHFLHPYPSDVDKHILARQTGLSRSQVSNWFINARVRLWKPMVEEMYAEEMKDKEDGSGNGDGGHSAQLQASDLGNPNPEGSYASEGRGAEGGNSEQKPTRAQLHLHDAGSLASVVSIGRSTDQQGLNFGIMDHLGFDAYEAAAAGFGNGVSLTLGLQHQHQQQQYHGHGGVNVAAFAAASPSSSTAHGGAAEYLFMAGDQQMGGGVHSSNVGQYGAGMASSDTDAAASQYHRGLGATGFHLLRDLAG</sequence>
<dbReference type="EnsemblPlants" id="AVESA.00010b.r2.1AG0060570.1">
    <property type="protein sequence ID" value="AVESA.00010b.r2.1AG0060570.1.CDS"/>
    <property type="gene ID" value="AVESA.00010b.r2.1AG0060570"/>
</dbReference>
<protein>
    <submittedName>
        <fullName evidence="1">Uncharacterized protein</fullName>
    </submittedName>
</protein>
<proteinExistence type="predicted"/>
<accession>A0ACD5TIJ6</accession>
<reference evidence="1" key="1">
    <citation type="submission" date="2021-05" db="EMBL/GenBank/DDBJ databases">
        <authorList>
            <person name="Scholz U."/>
            <person name="Mascher M."/>
            <person name="Fiebig A."/>
        </authorList>
    </citation>
    <scope>NUCLEOTIDE SEQUENCE [LARGE SCALE GENOMIC DNA]</scope>
</reference>
<evidence type="ECO:0000313" key="1">
    <source>
        <dbReference type="EnsemblPlants" id="AVESA.00010b.r2.1AG0060570.1.CDS"/>
    </source>
</evidence>
<name>A0ACD5TIJ6_AVESA</name>
<evidence type="ECO:0000313" key="2">
    <source>
        <dbReference type="Proteomes" id="UP001732700"/>
    </source>
</evidence>
<dbReference type="Proteomes" id="UP001732700">
    <property type="component" value="Chromosome 1A"/>
</dbReference>